<dbReference type="PANTHER" id="PTHR45734:SF7">
    <property type="entry name" value="EGFR ADAPTER PROTEIN-RELATED"/>
    <property type="match status" value="1"/>
</dbReference>
<organism evidence="5">
    <name type="scientific">Schistocephalus solidus</name>
    <name type="common">Tapeworm</name>
    <dbReference type="NCBI Taxonomy" id="70667"/>
    <lineage>
        <taxon>Eukaryota</taxon>
        <taxon>Metazoa</taxon>
        <taxon>Spiralia</taxon>
        <taxon>Lophotrochozoa</taxon>
        <taxon>Platyhelminthes</taxon>
        <taxon>Cestoda</taxon>
        <taxon>Eucestoda</taxon>
        <taxon>Diphyllobothriidea</taxon>
        <taxon>Diphyllobothriidae</taxon>
        <taxon>Schistocephalus</taxon>
    </lineage>
</organism>
<feature type="region of interest" description="Disordered" evidence="3">
    <location>
        <begin position="308"/>
        <end position="333"/>
    </location>
</feature>
<dbReference type="PROSITE" id="PS50001">
    <property type="entry name" value="SH2"/>
    <property type="match status" value="1"/>
</dbReference>
<dbReference type="Pfam" id="PF00017">
    <property type="entry name" value="SH2"/>
    <property type="match status" value="1"/>
</dbReference>
<feature type="region of interest" description="Disordered" evidence="3">
    <location>
        <begin position="469"/>
        <end position="489"/>
    </location>
</feature>
<evidence type="ECO:0000256" key="3">
    <source>
        <dbReference type="SAM" id="MobiDB-lite"/>
    </source>
</evidence>
<evidence type="ECO:0000313" key="5">
    <source>
        <dbReference type="EMBL" id="JAP47811.1"/>
    </source>
</evidence>
<dbReference type="SUPFAM" id="SSF55550">
    <property type="entry name" value="SH2 domain"/>
    <property type="match status" value="1"/>
</dbReference>
<reference evidence="5" key="1">
    <citation type="submission" date="2016-01" db="EMBL/GenBank/DDBJ databases">
        <title>Reference transcriptome for the parasite Schistocephalus solidus: insights into the molecular evolution of parasitism.</title>
        <authorList>
            <person name="Hebert F.O."/>
            <person name="Grambauer S."/>
            <person name="Barber I."/>
            <person name="Landry C.R."/>
            <person name="Aubin-Horth N."/>
        </authorList>
    </citation>
    <scope>NUCLEOTIDE SEQUENCE</scope>
</reference>
<dbReference type="Gene3D" id="3.30.505.10">
    <property type="entry name" value="SH2 domain"/>
    <property type="match status" value="1"/>
</dbReference>
<feature type="domain" description="SH2" evidence="4">
    <location>
        <begin position="586"/>
        <end position="690"/>
    </location>
</feature>
<evidence type="ECO:0000256" key="1">
    <source>
        <dbReference type="ARBA" id="ARBA00022999"/>
    </source>
</evidence>
<sequence length="871" mass="98068">MLEIHQGQAREGSRRPWQQSFHPDAHLYRFQALDHELVNSPAQPSSMHGEMNEAAVVETRTRKTMTINMTRTEKQHSESIEARIQRLCTSLQSLLEKPGQRRERHTVREICQSRKFLPPPRDWGISKTELYIDSGGNLHGPLDQKHSAKLDNVKKSWESFGRRQQSNYSGWTESQRSRSGVRQWDVRSDINHSYNTMDDCRGRTHSETRGRLGAEIDVLLDDLNRMGREETYTASHYRTTMNRQVGGQPIARWSSLQTGLGRDDSSGRYATTLTRRHVKRSKEPVELLIKSPASASVSRVDLLSVENRQDRNVAQPSMHHRITTTTDTSQSQREQRLLDELLETRKELHELKRTCSMMAEDGSRGLTHASTLKVPSSGGSTMHLNRTSGVPIRTVSQTNVQNYSNNLRNNWISEHNLRDVKQPPIYSTYSAHRENMRMKEQNQTRTSSRHLVGGVGEVVHETISLQPIGPGIHDLETPTTPATLPRVIGGRSNSYSGDIASAYRHPKLSPTLPRTSGKIATERRTRHESTSQWRTATEPVYHPPESSLGSIGGASLAAQEGHMNHVADSFDNRSAIYHAQETSGVWLMPNISKEEAQSMLLSREPGTFLIRTSKSRPNFYVLVLRVPASLDGAEPVRSFLIEHSQMRSGRGDSYHLQGFQTEPTYPTLAAFVHDHTTNRGALPVCLRLPNAGTSYAEGYLHSITSSGTKQGARTMINRSGTGDFNCDVLFLGNSDVFPLENAAAVRRAVEQILINAKNPSKGLKKKCEALVSISPEKTLTIVDKTGLRFQKKTIAGNKIRFCGYDPEERVFNCVELRNRGVVDAQIFAIVVKKTRFAMTEHVVYVMCQLDAHQPSSWLVNYINRNVMGQHR</sequence>
<dbReference type="SUPFAM" id="SSF50729">
    <property type="entry name" value="PH domain-like"/>
    <property type="match status" value="1"/>
</dbReference>
<dbReference type="InterPro" id="IPR000980">
    <property type="entry name" value="SH2"/>
</dbReference>
<gene>
    <name evidence="5" type="ORF">TR140324</name>
</gene>
<dbReference type="EMBL" id="GEEE01015414">
    <property type="protein sequence ID" value="JAP47811.1"/>
    <property type="molecule type" value="Transcribed_RNA"/>
</dbReference>
<dbReference type="PANTHER" id="PTHR45734">
    <property type="entry name" value="TENSIN"/>
    <property type="match status" value="1"/>
</dbReference>
<protein>
    <recommendedName>
        <fullName evidence="4">SH2 domain-containing protein</fullName>
    </recommendedName>
</protein>
<dbReference type="AlphaFoldDB" id="A0A0X3P770"/>
<feature type="compositionally biased region" description="Basic and acidic residues" evidence="3">
    <location>
        <begin position="520"/>
        <end position="529"/>
    </location>
</feature>
<dbReference type="SMART" id="SM00252">
    <property type="entry name" value="SH2"/>
    <property type="match status" value="1"/>
</dbReference>
<feature type="region of interest" description="Disordered" evidence="3">
    <location>
        <begin position="504"/>
        <end position="550"/>
    </location>
</feature>
<dbReference type="InterPro" id="IPR051484">
    <property type="entry name" value="Tensin_PTEN_phosphatase"/>
</dbReference>
<dbReference type="GO" id="GO:0005925">
    <property type="term" value="C:focal adhesion"/>
    <property type="evidence" value="ECO:0007669"/>
    <property type="project" value="TreeGrafter"/>
</dbReference>
<evidence type="ECO:0000256" key="2">
    <source>
        <dbReference type="PROSITE-ProRule" id="PRU00191"/>
    </source>
</evidence>
<dbReference type="Gene3D" id="2.30.29.30">
    <property type="entry name" value="Pleckstrin-homology domain (PH domain)/Phosphotyrosine-binding domain (PTB)"/>
    <property type="match status" value="1"/>
</dbReference>
<dbReference type="InterPro" id="IPR011993">
    <property type="entry name" value="PH-like_dom_sf"/>
</dbReference>
<name>A0A0X3P770_SCHSO</name>
<keyword evidence="1 2" id="KW-0727">SH2 domain</keyword>
<accession>A0A0X3P770</accession>
<proteinExistence type="predicted"/>
<dbReference type="InterPro" id="IPR036860">
    <property type="entry name" value="SH2_dom_sf"/>
</dbReference>
<evidence type="ECO:0000259" key="4">
    <source>
        <dbReference type="PROSITE" id="PS50001"/>
    </source>
</evidence>